<evidence type="ECO:0000259" key="2">
    <source>
        <dbReference type="Pfam" id="PF17919"/>
    </source>
</evidence>
<dbReference type="AlphaFoldDB" id="A0A8B6EZ18"/>
<gene>
    <name evidence="3" type="ORF">MGAL_10B065873</name>
</gene>
<keyword evidence="4" id="KW-1185">Reference proteome</keyword>
<dbReference type="EMBL" id="UYJE01005988">
    <property type="protein sequence ID" value="VDI42214.1"/>
    <property type="molecule type" value="Genomic_DNA"/>
</dbReference>
<dbReference type="FunFam" id="3.30.70.270:FF:000020">
    <property type="entry name" value="Transposon Tf2-6 polyprotein-like Protein"/>
    <property type="match status" value="1"/>
</dbReference>
<organism evidence="3 4">
    <name type="scientific">Mytilus galloprovincialis</name>
    <name type="common">Mediterranean mussel</name>
    <dbReference type="NCBI Taxonomy" id="29158"/>
    <lineage>
        <taxon>Eukaryota</taxon>
        <taxon>Metazoa</taxon>
        <taxon>Spiralia</taxon>
        <taxon>Lophotrochozoa</taxon>
        <taxon>Mollusca</taxon>
        <taxon>Bivalvia</taxon>
        <taxon>Autobranchia</taxon>
        <taxon>Pteriomorphia</taxon>
        <taxon>Mytilida</taxon>
        <taxon>Mytiloidea</taxon>
        <taxon>Mytilidae</taxon>
        <taxon>Mytilinae</taxon>
        <taxon>Mytilus</taxon>
    </lineage>
</organism>
<protein>
    <recommendedName>
        <fullName evidence="2">Reverse transcriptase/retrotransposon-derived protein RNase H-like domain-containing protein</fullName>
    </recommendedName>
</protein>
<dbReference type="Pfam" id="PF17919">
    <property type="entry name" value="RT_RNaseH_2"/>
    <property type="match status" value="1"/>
</dbReference>
<evidence type="ECO:0000313" key="4">
    <source>
        <dbReference type="Proteomes" id="UP000596742"/>
    </source>
</evidence>
<dbReference type="InterPro" id="IPR043128">
    <property type="entry name" value="Rev_trsase/Diguanyl_cyclase"/>
</dbReference>
<dbReference type="InterPro" id="IPR043502">
    <property type="entry name" value="DNA/RNA_pol_sf"/>
</dbReference>
<sequence length="186" mass="21621">MGKTFEDHLQNLTSVFERFREYGLKLKPRKCDFFQKEIDFLGRTINRDGMAIGSEYVEVVKKWKVPTTTREVEQFLGFANYHRTFIKNFADLSYPLYQLTGKKPYKWRDSEQEAFDQLVEALTTTPLLALPNNKDPFILDTDASNFAIGAELIQVQDGVERPVAYGSFSLTHEQKRYCTTRKELLA</sequence>
<dbReference type="Proteomes" id="UP000596742">
    <property type="component" value="Unassembled WGS sequence"/>
</dbReference>
<evidence type="ECO:0000256" key="1">
    <source>
        <dbReference type="ARBA" id="ARBA00023268"/>
    </source>
</evidence>
<keyword evidence="1" id="KW-0511">Multifunctional enzyme</keyword>
<dbReference type="PANTHER" id="PTHR37984:SF5">
    <property type="entry name" value="PROTEIN NYNRIN-LIKE"/>
    <property type="match status" value="1"/>
</dbReference>
<dbReference type="InterPro" id="IPR041577">
    <property type="entry name" value="RT_RNaseH_2"/>
</dbReference>
<dbReference type="GO" id="GO:0003824">
    <property type="term" value="F:catalytic activity"/>
    <property type="evidence" value="ECO:0007669"/>
    <property type="project" value="UniProtKB-KW"/>
</dbReference>
<dbReference type="InterPro" id="IPR050951">
    <property type="entry name" value="Retrovirus_Pol_polyprotein"/>
</dbReference>
<reference evidence="3" key="1">
    <citation type="submission" date="2018-11" db="EMBL/GenBank/DDBJ databases">
        <authorList>
            <person name="Alioto T."/>
            <person name="Alioto T."/>
        </authorList>
    </citation>
    <scope>NUCLEOTIDE SEQUENCE</scope>
</reference>
<accession>A0A8B6EZ18</accession>
<comment type="caution">
    <text evidence="3">The sequence shown here is derived from an EMBL/GenBank/DDBJ whole genome shotgun (WGS) entry which is preliminary data.</text>
</comment>
<feature type="domain" description="Reverse transcriptase/retrotransposon-derived protein RNase H-like" evidence="2">
    <location>
        <begin position="107"/>
        <end position="186"/>
    </location>
</feature>
<name>A0A8B6EZ18_MYTGA</name>
<dbReference type="Gene3D" id="3.30.70.270">
    <property type="match status" value="2"/>
</dbReference>
<dbReference type="OrthoDB" id="6145342at2759"/>
<proteinExistence type="predicted"/>
<dbReference type="SUPFAM" id="SSF56672">
    <property type="entry name" value="DNA/RNA polymerases"/>
    <property type="match status" value="1"/>
</dbReference>
<dbReference type="PANTHER" id="PTHR37984">
    <property type="entry name" value="PROTEIN CBG26694"/>
    <property type="match status" value="1"/>
</dbReference>
<evidence type="ECO:0000313" key="3">
    <source>
        <dbReference type="EMBL" id="VDI42214.1"/>
    </source>
</evidence>